<reference evidence="1" key="1">
    <citation type="submission" date="2022-04" db="EMBL/GenBank/DDBJ databases">
        <title>Carnegiea gigantea Genome sequencing and assembly v2.</title>
        <authorList>
            <person name="Copetti D."/>
            <person name="Sanderson M.J."/>
            <person name="Burquez A."/>
            <person name="Wojciechowski M.F."/>
        </authorList>
    </citation>
    <scope>NUCLEOTIDE SEQUENCE</scope>
    <source>
        <strain evidence="1">SGP5-SGP5p</strain>
        <tissue evidence="1">Aerial part</tissue>
    </source>
</reference>
<protein>
    <submittedName>
        <fullName evidence="1">Uncharacterized protein</fullName>
    </submittedName>
</protein>
<proteinExistence type="predicted"/>
<dbReference type="AlphaFoldDB" id="A0A9Q1GWY8"/>
<gene>
    <name evidence="1" type="ORF">Cgig2_010203</name>
</gene>
<dbReference type="EMBL" id="JAKOGI010001208">
    <property type="protein sequence ID" value="KAJ8426972.1"/>
    <property type="molecule type" value="Genomic_DNA"/>
</dbReference>
<organism evidence="1 2">
    <name type="scientific">Carnegiea gigantea</name>
    <dbReference type="NCBI Taxonomy" id="171969"/>
    <lineage>
        <taxon>Eukaryota</taxon>
        <taxon>Viridiplantae</taxon>
        <taxon>Streptophyta</taxon>
        <taxon>Embryophyta</taxon>
        <taxon>Tracheophyta</taxon>
        <taxon>Spermatophyta</taxon>
        <taxon>Magnoliopsida</taxon>
        <taxon>eudicotyledons</taxon>
        <taxon>Gunneridae</taxon>
        <taxon>Pentapetalae</taxon>
        <taxon>Caryophyllales</taxon>
        <taxon>Cactineae</taxon>
        <taxon>Cactaceae</taxon>
        <taxon>Cactoideae</taxon>
        <taxon>Echinocereeae</taxon>
        <taxon>Carnegiea</taxon>
    </lineage>
</organism>
<keyword evidence="2" id="KW-1185">Reference proteome</keyword>
<dbReference type="Proteomes" id="UP001153076">
    <property type="component" value="Unassembled WGS sequence"/>
</dbReference>
<accession>A0A9Q1GWY8</accession>
<comment type="caution">
    <text evidence="1">The sequence shown here is derived from an EMBL/GenBank/DDBJ whole genome shotgun (WGS) entry which is preliminary data.</text>
</comment>
<sequence length="151" mass="17966">MPYLKQLHKRKFTEIHQKAQIYNDPHNKYLHEKKKELLQEYKRASMAFYKLIQQKTKEKWLKKGDQNTTFYHAVVKQKGYTGKILALKNETGELLIGTKDIGEHIGQHFTNFFKAEPTDQGSTWEVIKQGKWLTAEQKTRLLEPFKMQEIK</sequence>
<evidence type="ECO:0000313" key="2">
    <source>
        <dbReference type="Proteomes" id="UP001153076"/>
    </source>
</evidence>
<name>A0A9Q1GWY8_9CARY</name>
<dbReference type="OrthoDB" id="1733677at2759"/>
<evidence type="ECO:0000313" key="1">
    <source>
        <dbReference type="EMBL" id="KAJ8426972.1"/>
    </source>
</evidence>